<dbReference type="Gene3D" id="2.30.30.60">
    <property type="match status" value="1"/>
</dbReference>
<feature type="region of interest" description="Disordered" evidence="6">
    <location>
        <begin position="184"/>
        <end position="207"/>
    </location>
</feature>
<feature type="transmembrane region" description="Helical" evidence="5">
    <location>
        <begin position="93"/>
        <end position="118"/>
    </location>
</feature>
<evidence type="ECO:0000256" key="6">
    <source>
        <dbReference type="SAM" id="MobiDB-lite"/>
    </source>
</evidence>
<comment type="subunit">
    <text evidence="5">Homoheptamer.</text>
</comment>
<keyword evidence="2 5" id="KW-0812">Transmembrane</keyword>
<dbReference type="GO" id="GO:0008381">
    <property type="term" value="F:mechanosensitive monoatomic ion channel activity"/>
    <property type="evidence" value="ECO:0007669"/>
    <property type="project" value="InterPro"/>
</dbReference>
<keyword evidence="5" id="KW-0407">Ion channel</keyword>
<organism evidence="8 9">
    <name type="scientific">Litoribrevibacter albus</name>
    <dbReference type="NCBI Taxonomy" id="1473156"/>
    <lineage>
        <taxon>Bacteria</taxon>
        <taxon>Pseudomonadati</taxon>
        <taxon>Pseudomonadota</taxon>
        <taxon>Gammaproteobacteria</taxon>
        <taxon>Oceanospirillales</taxon>
        <taxon>Oceanospirillaceae</taxon>
        <taxon>Litoribrevibacter</taxon>
    </lineage>
</organism>
<evidence type="ECO:0000256" key="1">
    <source>
        <dbReference type="ARBA" id="ARBA00004370"/>
    </source>
</evidence>
<keyword evidence="5" id="KW-0997">Cell inner membrane</keyword>
<gene>
    <name evidence="8" type="ORF">GCM10007876_22250</name>
</gene>
<dbReference type="EMBL" id="BSNM01000014">
    <property type="protein sequence ID" value="GLQ31746.1"/>
    <property type="molecule type" value="Genomic_DNA"/>
</dbReference>
<feature type="transmembrane region" description="Helical" evidence="5">
    <location>
        <begin position="20"/>
        <end position="38"/>
    </location>
</feature>
<comment type="caution">
    <text evidence="5">Lacks conserved residue(s) required for the propagation of feature annotation.</text>
</comment>
<keyword evidence="4 5" id="KW-0472">Membrane</keyword>
<comment type="subcellular location">
    <subcellularLocation>
        <location evidence="5">Cell inner membrane</location>
        <topology evidence="5">Multi-pass membrane protein</topology>
    </subcellularLocation>
    <subcellularLocation>
        <location evidence="1">Membrane</location>
    </subcellularLocation>
</comment>
<dbReference type="InterPro" id="IPR023408">
    <property type="entry name" value="MscS_beta-dom_sf"/>
</dbReference>
<keyword evidence="5" id="KW-1003">Cell membrane</keyword>
<comment type="function">
    <text evidence="5">Mechanosensitive channel that participates in the regulation of osmotic pressure changes within the cell, opening in response to stretch forces in the membrane lipid bilayer, without the need for other proteins. Contributes to normal resistance to hypoosmotic shock. Forms an ion channel of 1.0 nanosiemens conductance with a slight preference for anions.</text>
</comment>
<proteinExistence type="inferred from homology"/>
<protein>
    <recommendedName>
        <fullName evidence="5">Small-conductance mechanosensitive channel</fullName>
    </recommendedName>
</protein>
<evidence type="ECO:0000259" key="7">
    <source>
        <dbReference type="Pfam" id="PF00924"/>
    </source>
</evidence>
<dbReference type="InterPro" id="IPR045275">
    <property type="entry name" value="MscS_archaea/bacteria_type"/>
</dbReference>
<evidence type="ECO:0000313" key="9">
    <source>
        <dbReference type="Proteomes" id="UP001161389"/>
    </source>
</evidence>
<dbReference type="InterPro" id="IPR006685">
    <property type="entry name" value="MscS_channel_2nd"/>
</dbReference>
<comment type="caution">
    <text evidence="8">The sequence shown here is derived from an EMBL/GenBank/DDBJ whole genome shotgun (WGS) entry which is preliminary data.</text>
</comment>
<feature type="compositionally biased region" description="Basic and acidic residues" evidence="6">
    <location>
        <begin position="191"/>
        <end position="207"/>
    </location>
</feature>
<accession>A0AA37SBZ1</accession>
<dbReference type="Pfam" id="PF00924">
    <property type="entry name" value="MS_channel_2nd"/>
    <property type="match status" value="1"/>
</dbReference>
<feature type="transmembrane region" description="Helical" evidence="5">
    <location>
        <begin position="59"/>
        <end position="81"/>
    </location>
</feature>
<keyword evidence="5" id="KW-0406">Ion transport</keyword>
<evidence type="ECO:0000256" key="2">
    <source>
        <dbReference type="ARBA" id="ARBA00022692"/>
    </source>
</evidence>
<feature type="domain" description="Mechanosensitive ion channel MscS" evidence="7">
    <location>
        <begin position="107"/>
        <end position="169"/>
    </location>
</feature>
<keyword evidence="5" id="KW-0813">Transport</keyword>
<name>A0AA37SBZ1_9GAMM</name>
<reference evidence="8" key="2">
    <citation type="submission" date="2023-01" db="EMBL/GenBank/DDBJ databases">
        <title>Draft genome sequence of Litoribrevibacter albus strain NBRC 110071.</title>
        <authorList>
            <person name="Sun Q."/>
            <person name="Mori K."/>
        </authorList>
    </citation>
    <scope>NUCLEOTIDE SEQUENCE</scope>
    <source>
        <strain evidence="8">NBRC 110071</strain>
    </source>
</reference>
<keyword evidence="9" id="KW-1185">Reference proteome</keyword>
<dbReference type="SUPFAM" id="SSF50182">
    <property type="entry name" value="Sm-like ribonucleoproteins"/>
    <property type="match status" value="1"/>
</dbReference>
<reference evidence="8" key="1">
    <citation type="journal article" date="2014" name="Int. J. Syst. Evol. Microbiol.">
        <title>Complete genome sequence of Corynebacterium casei LMG S-19264T (=DSM 44701T), isolated from a smear-ripened cheese.</title>
        <authorList>
            <consortium name="US DOE Joint Genome Institute (JGI-PGF)"/>
            <person name="Walter F."/>
            <person name="Albersmeier A."/>
            <person name="Kalinowski J."/>
            <person name="Ruckert C."/>
        </authorList>
    </citation>
    <scope>NUCLEOTIDE SEQUENCE</scope>
    <source>
        <strain evidence="8">NBRC 110071</strain>
    </source>
</reference>
<evidence type="ECO:0000256" key="3">
    <source>
        <dbReference type="ARBA" id="ARBA00022989"/>
    </source>
</evidence>
<evidence type="ECO:0000256" key="5">
    <source>
        <dbReference type="RuleBase" id="RU369025"/>
    </source>
</evidence>
<dbReference type="InterPro" id="IPR010920">
    <property type="entry name" value="LSM_dom_sf"/>
</dbReference>
<sequence>MEHAVMETFLSDWYQTYKLNISLTLVIFTIYGTFRFFAGPKIREQAEQGRLKTHSVSKALSALNIILMIGAIASALVVWGFDFKGLLTLSASILAVTGVALFAGWSVLSNVTAFFLLLAHTSYKRGNFIRIMDGDNYIEGYISEINLFNTKLISESREVMIYPNNLLLARPTVVNPRDRWMPVGKLLPTPRPEKPNEESKVEEKATA</sequence>
<dbReference type="Proteomes" id="UP001161389">
    <property type="component" value="Unassembled WGS sequence"/>
</dbReference>
<dbReference type="AlphaFoldDB" id="A0AA37SBZ1"/>
<keyword evidence="3 5" id="KW-1133">Transmembrane helix</keyword>
<dbReference type="PANTHER" id="PTHR30221:SF8">
    <property type="entry name" value="SMALL-CONDUCTANCE MECHANOSENSITIVE CHANNEL"/>
    <property type="match status" value="1"/>
</dbReference>
<evidence type="ECO:0000256" key="4">
    <source>
        <dbReference type="ARBA" id="ARBA00023136"/>
    </source>
</evidence>
<dbReference type="GO" id="GO:0005886">
    <property type="term" value="C:plasma membrane"/>
    <property type="evidence" value="ECO:0007669"/>
    <property type="project" value="UniProtKB-SubCell"/>
</dbReference>
<evidence type="ECO:0000313" key="8">
    <source>
        <dbReference type="EMBL" id="GLQ31746.1"/>
    </source>
</evidence>
<dbReference type="PANTHER" id="PTHR30221">
    <property type="entry name" value="SMALL-CONDUCTANCE MECHANOSENSITIVE CHANNEL"/>
    <property type="match status" value="1"/>
</dbReference>
<comment type="similarity">
    <text evidence="5">Belongs to the MscS (TC 1.A.23) family.</text>
</comment>